<dbReference type="PANTHER" id="PTHR37822">
    <property type="entry name" value="SPORE PHOTOPRODUCT LYASE-RELATED"/>
    <property type="match status" value="1"/>
</dbReference>
<dbReference type="EMBL" id="UINC01053140">
    <property type="protein sequence ID" value="SVB69303.1"/>
    <property type="molecule type" value="Genomic_DNA"/>
</dbReference>
<dbReference type="AlphaFoldDB" id="A0A382G431"/>
<sequence>MKRQASYNDHFGTFSSDLLYQSLDPGLQASIRDTGFRHFLTYQELRQITVIATDLNMWGEPSLTEQVQQLENELGLNGKQQKKKIIDALRNRWLSLKGQETRYEPPMKRPNARSKPRKIIANDGDNNVFGICPVASEKTVCCNLMTIDAVQGCGMGCSYCSIQTFYTDGKIAVETNLLEKLKAIPLDPNRNYHIGSGQSSDSLAIGNRNGILDAQLDFARRNSNIILELKTKSKNIKYLLKTDVPPNVFVSWSMNPQLIIDQEEHGTASMEQRLVAARAL</sequence>
<gene>
    <name evidence="1" type="ORF">METZ01_LOCUS222157</name>
</gene>
<dbReference type="GO" id="GO:1904047">
    <property type="term" value="F:S-adenosyl-L-methionine binding"/>
    <property type="evidence" value="ECO:0007669"/>
    <property type="project" value="TreeGrafter"/>
</dbReference>
<accession>A0A382G431</accession>
<dbReference type="GO" id="GO:0003913">
    <property type="term" value="F:DNA photolyase activity"/>
    <property type="evidence" value="ECO:0007669"/>
    <property type="project" value="TreeGrafter"/>
</dbReference>
<reference evidence="1" key="1">
    <citation type="submission" date="2018-05" db="EMBL/GenBank/DDBJ databases">
        <authorList>
            <person name="Lanie J.A."/>
            <person name="Ng W.-L."/>
            <person name="Kazmierczak K.M."/>
            <person name="Andrzejewski T.M."/>
            <person name="Davidsen T.M."/>
            <person name="Wayne K.J."/>
            <person name="Tettelin H."/>
            <person name="Glass J.I."/>
            <person name="Rusch D."/>
            <person name="Podicherti R."/>
            <person name="Tsui H.-C.T."/>
            <person name="Winkler M.E."/>
        </authorList>
    </citation>
    <scope>NUCLEOTIDE SEQUENCE</scope>
</reference>
<dbReference type="GO" id="GO:0051539">
    <property type="term" value="F:4 iron, 4 sulfur cluster binding"/>
    <property type="evidence" value="ECO:0007669"/>
    <property type="project" value="TreeGrafter"/>
</dbReference>
<feature type="non-terminal residue" evidence="1">
    <location>
        <position position="280"/>
    </location>
</feature>
<dbReference type="Gene3D" id="3.80.30.30">
    <property type="match status" value="1"/>
</dbReference>
<name>A0A382G431_9ZZZZ</name>
<evidence type="ECO:0000313" key="1">
    <source>
        <dbReference type="EMBL" id="SVB69303.1"/>
    </source>
</evidence>
<dbReference type="GO" id="GO:0042601">
    <property type="term" value="C:endospore-forming forespore"/>
    <property type="evidence" value="ECO:0007669"/>
    <property type="project" value="TreeGrafter"/>
</dbReference>
<protein>
    <submittedName>
        <fullName evidence="1">Uncharacterized protein</fullName>
    </submittedName>
</protein>
<proteinExistence type="predicted"/>
<dbReference type="InterPro" id="IPR049539">
    <property type="entry name" value="SPL"/>
</dbReference>
<organism evidence="1">
    <name type="scientific">marine metagenome</name>
    <dbReference type="NCBI Taxonomy" id="408172"/>
    <lineage>
        <taxon>unclassified sequences</taxon>
        <taxon>metagenomes</taxon>
        <taxon>ecological metagenomes</taxon>
    </lineage>
</organism>
<dbReference type="PANTHER" id="PTHR37822:SF2">
    <property type="entry name" value="SPORE PHOTOPRODUCT LYASE"/>
    <property type="match status" value="1"/>
</dbReference>